<organism evidence="1 2">
    <name type="scientific">Elysia marginata</name>
    <dbReference type="NCBI Taxonomy" id="1093978"/>
    <lineage>
        <taxon>Eukaryota</taxon>
        <taxon>Metazoa</taxon>
        <taxon>Spiralia</taxon>
        <taxon>Lophotrochozoa</taxon>
        <taxon>Mollusca</taxon>
        <taxon>Gastropoda</taxon>
        <taxon>Heterobranchia</taxon>
        <taxon>Euthyneura</taxon>
        <taxon>Panpulmonata</taxon>
        <taxon>Sacoglossa</taxon>
        <taxon>Placobranchoidea</taxon>
        <taxon>Plakobranchidae</taxon>
        <taxon>Elysia</taxon>
    </lineage>
</organism>
<gene>
    <name evidence="1" type="ORF">ElyMa_001510600</name>
</gene>
<evidence type="ECO:0000313" key="1">
    <source>
        <dbReference type="EMBL" id="GFS18033.1"/>
    </source>
</evidence>
<protein>
    <submittedName>
        <fullName evidence="1">Uncharacterized protein</fullName>
    </submittedName>
</protein>
<dbReference type="Proteomes" id="UP000762676">
    <property type="component" value="Unassembled WGS sequence"/>
</dbReference>
<keyword evidence="2" id="KW-1185">Reference proteome</keyword>
<comment type="caution">
    <text evidence="1">The sequence shown here is derived from an EMBL/GenBank/DDBJ whole genome shotgun (WGS) entry which is preliminary data.</text>
</comment>
<name>A0AAV4J5D9_9GAST</name>
<dbReference type="EMBL" id="BMAT01002986">
    <property type="protein sequence ID" value="GFS18033.1"/>
    <property type="molecule type" value="Genomic_DNA"/>
</dbReference>
<dbReference type="AlphaFoldDB" id="A0AAV4J5D9"/>
<evidence type="ECO:0000313" key="2">
    <source>
        <dbReference type="Proteomes" id="UP000762676"/>
    </source>
</evidence>
<sequence>MTHQSQLDIPADFHTDMIRQSQLDIQAALHTDKTRTSQLDIPAAPHTDKTLIYASDRQESGEQCHLAALHTPTRRPELKLRSPPVQNHKQFLSTNCDNI</sequence>
<proteinExistence type="predicted"/>
<accession>A0AAV4J5D9</accession>
<reference evidence="1 2" key="1">
    <citation type="journal article" date="2021" name="Elife">
        <title>Chloroplast acquisition without the gene transfer in kleptoplastic sea slugs, Plakobranchus ocellatus.</title>
        <authorList>
            <person name="Maeda T."/>
            <person name="Takahashi S."/>
            <person name="Yoshida T."/>
            <person name="Shimamura S."/>
            <person name="Takaki Y."/>
            <person name="Nagai Y."/>
            <person name="Toyoda A."/>
            <person name="Suzuki Y."/>
            <person name="Arimoto A."/>
            <person name="Ishii H."/>
            <person name="Satoh N."/>
            <person name="Nishiyama T."/>
            <person name="Hasebe M."/>
            <person name="Maruyama T."/>
            <person name="Minagawa J."/>
            <person name="Obokata J."/>
            <person name="Shigenobu S."/>
        </authorList>
    </citation>
    <scope>NUCLEOTIDE SEQUENCE [LARGE SCALE GENOMIC DNA]</scope>
</reference>